<feature type="transmembrane region" description="Helical" evidence="6">
    <location>
        <begin position="547"/>
        <end position="564"/>
    </location>
</feature>
<evidence type="ECO:0000256" key="6">
    <source>
        <dbReference type="SAM" id="Phobius"/>
    </source>
</evidence>
<evidence type="ECO:0000313" key="8">
    <source>
        <dbReference type="EMBL" id="KMP03523.1"/>
    </source>
</evidence>
<dbReference type="InterPro" id="IPR020846">
    <property type="entry name" value="MFS_dom"/>
</dbReference>
<dbReference type="PANTHER" id="PTHR43791">
    <property type="entry name" value="PERMEASE-RELATED"/>
    <property type="match status" value="1"/>
</dbReference>
<dbReference type="GO" id="GO:0022857">
    <property type="term" value="F:transmembrane transporter activity"/>
    <property type="evidence" value="ECO:0007669"/>
    <property type="project" value="InterPro"/>
</dbReference>
<evidence type="ECO:0000256" key="1">
    <source>
        <dbReference type="ARBA" id="ARBA00004141"/>
    </source>
</evidence>
<keyword evidence="3 6" id="KW-0812">Transmembrane</keyword>
<evidence type="ECO:0000256" key="2">
    <source>
        <dbReference type="ARBA" id="ARBA00022448"/>
    </source>
</evidence>
<evidence type="ECO:0000259" key="7">
    <source>
        <dbReference type="PROSITE" id="PS50850"/>
    </source>
</evidence>
<keyword evidence="4 6" id="KW-1133">Transmembrane helix</keyword>
<dbReference type="PROSITE" id="PS50850">
    <property type="entry name" value="MFS"/>
    <property type="match status" value="1"/>
</dbReference>
<feature type="transmembrane region" description="Helical" evidence="6">
    <location>
        <begin position="339"/>
        <end position="358"/>
    </location>
</feature>
<dbReference type="InterPro" id="IPR036259">
    <property type="entry name" value="MFS_trans_sf"/>
</dbReference>
<dbReference type="GO" id="GO:0016020">
    <property type="term" value="C:membrane"/>
    <property type="evidence" value="ECO:0007669"/>
    <property type="project" value="UniProtKB-SubCell"/>
</dbReference>
<dbReference type="Proteomes" id="UP000054565">
    <property type="component" value="Unassembled WGS sequence"/>
</dbReference>
<dbReference type="FunFam" id="1.20.1250.20:FF:000409">
    <property type="entry name" value="MFS general substrate transporter"/>
    <property type="match status" value="1"/>
</dbReference>
<dbReference type="PANTHER" id="PTHR43791:SF47">
    <property type="entry name" value="MAJOR FACILITATOR SUPERFAMILY (MFS) PROFILE DOMAIN-CONTAINING PROTEIN-RELATED"/>
    <property type="match status" value="1"/>
</dbReference>
<dbReference type="FunFam" id="1.20.1250.20:FF:000511">
    <property type="entry name" value="MFS general substrate transporter"/>
    <property type="match status" value="1"/>
</dbReference>
<feature type="transmembrane region" description="Helical" evidence="6">
    <location>
        <begin position="401"/>
        <end position="420"/>
    </location>
</feature>
<evidence type="ECO:0000256" key="4">
    <source>
        <dbReference type="ARBA" id="ARBA00022989"/>
    </source>
</evidence>
<organism evidence="8 9">
    <name type="scientific">Coccidioides immitis RMSCC 2394</name>
    <dbReference type="NCBI Taxonomy" id="404692"/>
    <lineage>
        <taxon>Eukaryota</taxon>
        <taxon>Fungi</taxon>
        <taxon>Dikarya</taxon>
        <taxon>Ascomycota</taxon>
        <taxon>Pezizomycotina</taxon>
        <taxon>Eurotiomycetes</taxon>
        <taxon>Eurotiomycetidae</taxon>
        <taxon>Onygenales</taxon>
        <taxon>Onygenaceae</taxon>
        <taxon>Coccidioides</taxon>
    </lineage>
</organism>
<proteinExistence type="predicted"/>
<dbReference type="InterPro" id="IPR011701">
    <property type="entry name" value="MFS"/>
</dbReference>
<sequence>MPSSFGSARRSRTLRTRAAAGRTEESCWLEPDFAGNRATSSPGFVSAFKPNPWAVLAGLLIQAYSTVPLRGKGKFHAGNDSAWRSHRFHGLSILGVKVFRSAGRRAPIMQRCLWSEEAALGRNLKGSHVYAQFPACGPIPMPISIPRLPLATFENANLRPHFGQRRVTLFVFSSIWKAKLPSRSTLSWSGAAPWSIRIGRATSFSITPRFIRLSEPVLAVRGRMSRDEEKAPDGGVEHVDTVTKNNYSDVDIDEEFSYKEQRKIIHRVDLRLVTICGLGYCISLMDRTNTSMAAIAGMNRDLELTVGFRYSVIVLIFFVTYIVCQPFATAIIRKIGPQIFISVIIASWGVVLIGFGFVKNWEQMAALRALLGALEAGFFPGTVYLLSCWYSRYEVHQRYSLFYFIGAVAASLSGILAFGLSQMDGMHGLGGWRWIFIMEGVISVAVAIICYIFIVDFPDKADKAWGFLNSKEQAFILRRLNKDRGDADPEPFTFAKFLRPALDLKIWGFAMIFFCLTTVTYAIAYFLPIILAQGMGFGVGESQCLVAPPYFFAAILMFATSWAGDKYKTRAPVLVFNAIVTLIGLPMMGFAKGNAVRYVGVFLTTAGANANIPASMAYQANNIRGQWTRALSSATLVGMGGVGGIAGSLVFRSQDAPEYIPGIWAAITSQLLILVIVAIMSLYFWRCNRKADRGEMVIERSPEFRYTI</sequence>
<feature type="transmembrane region" description="Helical" evidence="6">
    <location>
        <begin position="308"/>
        <end position="332"/>
    </location>
</feature>
<comment type="subcellular location">
    <subcellularLocation>
        <location evidence="1">Membrane</location>
        <topology evidence="1">Multi-pass membrane protein</topology>
    </subcellularLocation>
</comment>
<feature type="transmembrane region" description="Helical" evidence="6">
    <location>
        <begin position="571"/>
        <end position="591"/>
    </location>
</feature>
<protein>
    <recommendedName>
        <fullName evidence="7">Major facilitator superfamily (MFS) profile domain-containing protein</fullName>
    </recommendedName>
</protein>
<gene>
    <name evidence="8" type="ORF">CIRG_03215</name>
</gene>
<dbReference type="Gene3D" id="1.20.1250.20">
    <property type="entry name" value="MFS general substrate transporter like domains"/>
    <property type="match status" value="2"/>
</dbReference>
<feature type="transmembrane region" description="Helical" evidence="6">
    <location>
        <begin position="506"/>
        <end position="527"/>
    </location>
</feature>
<dbReference type="Pfam" id="PF07690">
    <property type="entry name" value="MFS_1"/>
    <property type="match status" value="1"/>
</dbReference>
<accession>A0A0J6Y9T3</accession>
<reference evidence="9" key="1">
    <citation type="journal article" date="2010" name="Genome Res.">
        <title>Population genomic sequencing of Coccidioides fungi reveals recent hybridization and transposon control.</title>
        <authorList>
            <person name="Neafsey D.E."/>
            <person name="Barker B.M."/>
            <person name="Sharpton T.J."/>
            <person name="Stajich J.E."/>
            <person name="Park D.J."/>
            <person name="Whiston E."/>
            <person name="Hung C.-Y."/>
            <person name="McMahan C."/>
            <person name="White J."/>
            <person name="Sykes S."/>
            <person name="Heiman D."/>
            <person name="Young S."/>
            <person name="Zeng Q."/>
            <person name="Abouelleil A."/>
            <person name="Aftuck L."/>
            <person name="Bessette D."/>
            <person name="Brown A."/>
            <person name="FitzGerald M."/>
            <person name="Lui A."/>
            <person name="Macdonald J.P."/>
            <person name="Priest M."/>
            <person name="Orbach M.J."/>
            <person name="Galgiani J.N."/>
            <person name="Kirkland T.N."/>
            <person name="Cole G.T."/>
            <person name="Birren B.W."/>
            <person name="Henn M.R."/>
            <person name="Taylor J.W."/>
            <person name="Rounsley S.D."/>
        </authorList>
    </citation>
    <scope>NUCLEOTIDE SEQUENCE [LARGE SCALE GENOMIC DNA]</scope>
    <source>
        <strain evidence="9">RMSCC 2394</strain>
    </source>
</reference>
<feature type="transmembrane region" description="Helical" evidence="6">
    <location>
        <begin position="432"/>
        <end position="454"/>
    </location>
</feature>
<dbReference type="AlphaFoldDB" id="A0A0J6Y9T3"/>
<dbReference type="EMBL" id="DS028094">
    <property type="protein sequence ID" value="KMP03523.1"/>
    <property type="molecule type" value="Genomic_DNA"/>
</dbReference>
<feature type="transmembrane region" description="Helical" evidence="6">
    <location>
        <begin position="630"/>
        <end position="651"/>
    </location>
</feature>
<feature type="domain" description="Major facilitator superfamily (MFS) profile" evidence="7">
    <location>
        <begin position="272"/>
        <end position="690"/>
    </location>
</feature>
<evidence type="ECO:0000256" key="3">
    <source>
        <dbReference type="ARBA" id="ARBA00022692"/>
    </source>
</evidence>
<dbReference type="OrthoDB" id="3639251at2759"/>
<keyword evidence="2" id="KW-0813">Transport</keyword>
<feature type="transmembrane region" description="Helical" evidence="6">
    <location>
        <begin position="370"/>
        <end position="389"/>
    </location>
</feature>
<feature type="transmembrane region" description="Helical" evidence="6">
    <location>
        <begin position="597"/>
        <end position="618"/>
    </location>
</feature>
<feature type="transmembrane region" description="Helical" evidence="6">
    <location>
        <begin position="663"/>
        <end position="685"/>
    </location>
</feature>
<evidence type="ECO:0000313" key="9">
    <source>
        <dbReference type="Proteomes" id="UP000054565"/>
    </source>
</evidence>
<evidence type="ECO:0000256" key="5">
    <source>
        <dbReference type="ARBA" id="ARBA00023136"/>
    </source>
</evidence>
<keyword evidence="5 6" id="KW-0472">Membrane</keyword>
<name>A0A0J6Y9T3_COCIT</name>
<dbReference type="SUPFAM" id="SSF103473">
    <property type="entry name" value="MFS general substrate transporter"/>
    <property type="match status" value="1"/>
</dbReference>